<keyword evidence="2" id="KW-1185">Reference proteome</keyword>
<evidence type="ECO:0000313" key="2">
    <source>
        <dbReference type="Proteomes" id="UP000054226"/>
    </source>
</evidence>
<dbReference type="PATRIC" id="fig|1284240.4.peg.3847"/>
<dbReference type="EMBL" id="AOHO01000055">
    <property type="protein sequence ID" value="EME58685.1"/>
    <property type="molecule type" value="Genomic_DNA"/>
</dbReference>
<reference evidence="1 2" key="1">
    <citation type="journal article" date="2013" name="Genome Announc.">
        <title>Draft Genome Sequence of Amycolatopsis decaplanina Strain DSM 44594T.</title>
        <authorList>
            <person name="Kaur N."/>
            <person name="Kumar S."/>
            <person name="Bala M."/>
            <person name="Raghava G.P."/>
            <person name="Mayilraj S."/>
        </authorList>
    </citation>
    <scope>NUCLEOTIDE SEQUENCE [LARGE SCALE GENOMIC DNA]</scope>
    <source>
        <strain evidence="1 2">DSM 44594</strain>
    </source>
</reference>
<dbReference type="RefSeq" id="WP_007031640.1">
    <property type="nucleotide sequence ID" value="NZ_AOHO01000055.1"/>
</dbReference>
<proteinExistence type="predicted"/>
<sequence>MADDVADVDAALAAASRWLDDVPGVVGVGQGEAEGAPTIDVWMTPGHDPARLPSRLLGVPVRVRDSGGPVAAQPD</sequence>
<dbReference type="OrthoDB" id="3637762at2"/>
<accession>M2YAQ8</accession>
<name>M2YAQ8_9PSEU</name>
<gene>
    <name evidence="1" type="ORF">H074_18938</name>
</gene>
<organism evidence="1 2">
    <name type="scientific">Amycolatopsis decaplanina DSM 44594</name>
    <dbReference type="NCBI Taxonomy" id="1284240"/>
    <lineage>
        <taxon>Bacteria</taxon>
        <taxon>Bacillati</taxon>
        <taxon>Actinomycetota</taxon>
        <taxon>Actinomycetes</taxon>
        <taxon>Pseudonocardiales</taxon>
        <taxon>Pseudonocardiaceae</taxon>
        <taxon>Amycolatopsis</taxon>
    </lineage>
</organism>
<evidence type="ECO:0000313" key="1">
    <source>
        <dbReference type="EMBL" id="EME58685.1"/>
    </source>
</evidence>
<protein>
    <submittedName>
        <fullName evidence="1">Uncharacterized protein</fullName>
    </submittedName>
</protein>
<comment type="caution">
    <text evidence="1">The sequence shown here is derived from an EMBL/GenBank/DDBJ whole genome shotgun (WGS) entry which is preliminary data.</text>
</comment>
<dbReference type="AlphaFoldDB" id="M2YAQ8"/>
<dbReference type="Proteomes" id="UP000054226">
    <property type="component" value="Unassembled WGS sequence"/>
</dbReference>